<dbReference type="Gene3D" id="3.40.366.10">
    <property type="entry name" value="Malonyl-Coenzyme A Acyl Carrier Protein, domain 2"/>
    <property type="match status" value="1"/>
</dbReference>
<dbReference type="PANTHER" id="PTHR42681">
    <property type="entry name" value="MALONYL-COA-ACYL CARRIER PROTEIN TRANSACYLASE, MITOCHONDRIAL"/>
    <property type="match status" value="1"/>
</dbReference>
<keyword evidence="2" id="KW-0808">Transferase</keyword>
<dbReference type="PANTHER" id="PTHR42681:SF1">
    <property type="entry name" value="MALONYL-COA-ACYL CARRIER PROTEIN TRANSACYLASE, MITOCHONDRIAL"/>
    <property type="match status" value="1"/>
</dbReference>
<evidence type="ECO:0000313" key="6">
    <source>
        <dbReference type="Proteomes" id="UP000183190"/>
    </source>
</evidence>
<protein>
    <recommendedName>
        <fullName evidence="1">[acyl-carrier-protein] S-malonyltransferase</fullName>
        <ecNumber evidence="1">2.3.1.39</ecNumber>
    </recommendedName>
</protein>
<comment type="catalytic activity">
    <reaction evidence="4">
        <text>holo-[ACP] + malonyl-CoA = malonyl-[ACP] + CoA</text>
        <dbReference type="Rhea" id="RHEA:41792"/>
        <dbReference type="Rhea" id="RHEA-COMP:9623"/>
        <dbReference type="Rhea" id="RHEA-COMP:9685"/>
        <dbReference type="ChEBI" id="CHEBI:57287"/>
        <dbReference type="ChEBI" id="CHEBI:57384"/>
        <dbReference type="ChEBI" id="CHEBI:64479"/>
        <dbReference type="ChEBI" id="CHEBI:78449"/>
        <dbReference type="EC" id="2.3.1.39"/>
    </reaction>
</comment>
<evidence type="ECO:0000256" key="3">
    <source>
        <dbReference type="ARBA" id="ARBA00023315"/>
    </source>
</evidence>
<evidence type="ECO:0000256" key="1">
    <source>
        <dbReference type="ARBA" id="ARBA00013258"/>
    </source>
</evidence>
<dbReference type="InterPro" id="IPR016035">
    <property type="entry name" value="Acyl_Trfase/lysoPLipase"/>
</dbReference>
<dbReference type="OrthoDB" id="1885935at2"/>
<dbReference type="SUPFAM" id="SSF55048">
    <property type="entry name" value="Probable ACP-binding domain of malonyl-CoA ACP transacylase"/>
    <property type="match status" value="1"/>
</dbReference>
<dbReference type="InterPro" id="IPR050858">
    <property type="entry name" value="Mal-CoA-ACP_Trans/PKS_FabD"/>
</dbReference>
<dbReference type="EC" id="2.3.1.39" evidence="1"/>
<dbReference type="Proteomes" id="UP000183190">
    <property type="component" value="Unassembled WGS sequence"/>
</dbReference>
<dbReference type="InterPro" id="IPR016036">
    <property type="entry name" value="Malonyl_transacylase_ACP-bd"/>
</dbReference>
<sequence length="296" mass="33584">MYNRAFLFNGIGSKPEKLLVNLPPELMDKYEFYLETAFTRLGLNKDLEKNKAYDGRVAEWLISLICDRVVYEYYISKDIIPDIGAGYSSGIVSISSCFGAVPHEFAHDIIMMNRATMRCLEEHDEKLDMGIVIGFSYNDIEEMFADKFSPDEIIIGSGNSKFHVMVSGRADAVEKALLLCQNEGAIKAFSFGTGVAYHHPIMKKYSKEYVDFCASTEYKDPVYPILSIFNREVMTTGKQVMTENQLNVYTPIRWDLALNKLEELGVTEFFDVSANGAVSKFSRVSRKCKIYTLEDV</sequence>
<dbReference type="RefSeq" id="WP_074718895.1">
    <property type="nucleotide sequence ID" value="NZ_FNWV01000017.1"/>
</dbReference>
<keyword evidence="3" id="KW-0012">Acyltransferase</keyword>
<reference evidence="5 6" key="1">
    <citation type="submission" date="2016-10" db="EMBL/GenBank/DDBJ databases">
        <authorList>
            <person name="de Groot N.N."/>
        </authorList>
    </citation>
    <scope>NUCLEOTIDE SEQUENCE [LARGE SCALE GENOMIC DNA]</scope>
    <source>
        <strain evidence="5 6">YAD2003</strain>
    </source>
</reference>
<evidence type="ECO:0000256" key="4">
    <source>
        <dbReference type="ARBA" id="ARBA00048462"/>
    </source>
</evidence>
<dbReference type="InterPro" id="IPR001227">
    <property type="entry name" value="Ac_transferase_dom_sf"/>
</dbReference>
<dbReference type="Gene3D" id="3.30.70.250">
    <property type="entry name" value="Malonyl-CoA ACP transacylase, ACP-binding"/>
    <property type="match status" value="1"/>
</dbReference>
<dbReference type="GO" id="GO:0006633">
    <property type="term" value="P:fatty acid biosynthetic process"/>
    <property type="evidence" value="ECO:0007669"/>
    <property type="project" value="TreeGrafter"/>
</dbReference>
<proteinExistence type="predicted"/>
<name>A0A1H6L9T2_RUMFL</name>
<organism evidence="5 6">
    <name type="scientific">Ruminococcus flavefaciens</name>
    <dbReference type="NCBI Taxonomy" id="1265"/>
    <lineage>
        <taxon>Bacteria</taxon>
        <taxon>Bacillati</taxon>
        <taxon>Bacillota</taxon>
        <taxon>Clostridia</taxon>
        <taxon>Eubacteriales</taxon>
        <taxon>Oscillospiraceae</taxon>
        <taxon>Ruminococcus</taxon>
    </lineage>
</organism>
<dbReference type="GO" id="GO:0005829">
    <property type="term" value="C:cytosol"/>
    <property type="evidence" value="ECO:0007669"/>
    <property type="project" value="TreeGrafter"/>
</dbReference>
<dbReference type="SUPFAM" id="SSF52151">
    <property type="entry name" value="FabD/lysophospholipase-like"/>
    <property type="match status" value="1"/>
</dbReference>
<evidence type="ECO:0000313" key="5">
    <source>
        <dbReference type="EMBL" id="SEH84999.1"/>
    </source>
</evidence>
<evidence type="ECO:0000256" key="2">
    <source>
        <dbReference type="ARBA" id="ARBA00022679"/>
    </source>
</evidence>
<accession>A0A1H6L9T2</accession>
<dbReference type="AlphaFoldDB" id="A0A1H6L9T2"/>
<dbReference type="EMBL" id="FNWV01000017">
    <property type="protein sequence ID" value="SEH84999.1"/>
    <property type="molecule type" value="Genomic_DNA"/>
</dbReference>
<gene>
    <name evidence="5" type="ORF">SAMN02910265_03033</name>
</gene>
<dbReference type="GO" id="GO:0004314">
    <property type="term" value="F:[acyl-carrier-protein] S-malonyltransferase activity"/>
    <property type="evidence" value="ECO:0007669"/>
    <property type="project" value="UniProtKB-EC"/>
</dbReference>